<comment type="caution">
    <text evidence="1">The sequence shown here is derived from an EMBL/GenBank/DDBJ whole genome shotgun (WGS) entry which is preliminary data.</text>
</comment>
<keyword evidence="2" id="KW-1185">Reference proteome</keyword>
<dbReference type="NCBIfam" id="TIGR01909">
    <property type="entry name" value="C_GCAxxG_C_C"/>
    <property type="match status" value="1"/>
</dbReference>
<name>D2Z5C6_9BACT</name>
<protein>
    <submittedName>
        <fullName evidence="1">C_GCAxxG_C_C family protein</fullName>
    </submittedName>
</protein>
<dbReference type="InterPro" id="IPR010181">
    <property type="entry name" value="CGCAxxGCC_motif"/>
</dbReference>
<dbReference type="RefSeq" id="WP_005659566.1">
    <property type="nucleotide sequence ID" value="NZ_ABTR02000001.1"/>
</dbReference>
<dbReference type="EMBL" id="ABTR02000001">
    <property type="protein sequence ID" value="EFC90673.1"/>
    <property type="molecule type" value="Genomic_DNA"/>
</dbReference>
<dbReference type="PaxDb" id="469381-Dpep_0645"/>
<dbReference type="Proteomes" id="UP000006427">
    <property type="component" value="Unassembled WGS sequence"/>
</dbReference>
<dbReference type="AlphaFoldDB" id="D2Z5C6"/>
<sequence>MDRRDDKTMDALDMRTAELSAQGYCCTQVVASVALDLICRDNPDLLRALHGFGGGMGGTKGICGALSGGIAFLGLYGGKGGPEEDRDEELYPMVAELKSWFLERWGTLECSELAGEEGERKSFVCPELVAETARKCISLLESRGINPENGR</sequence>
<accession>D2Z5C6</accession>
<evidence type="ECO:0000313" key="2">
    <source>
        <dbReference type="Proteomes" id="UP000006427"/>
    </source>
</evidence>
<reference evidence="1 2" key="1">
    <citation type="journal article" date="2010" name="Stand. Genomic Sci.">
        <title>Permanent draft genome sequence of Dethiosulfovibrio peptidovorans type strain (SEBR 4207).</title>
        <authorList>
            <person name="Labutti K."/>
            <person name="Mayilraj S."/>
            <person name="Clum A."/>
            <person name="Lucas S."/>
            <person name="Glavina Del Rio T."/>
            <person name="Nolan M."/>
            <person name="Tice H."/>
            <person name="Cheng J.F."/>
            <person name="Pitluck S."/>
            <person name="Liolios K."/>
            <person name="Ivanova N."/>
            <person name="Mavromatis K."/>
            <person name="Mikhailova N."/>
            <person name="Pati A."/>
            <person name="Goodwin L."/>
            <person name="Chen A."/>
            <person name="Palaniappan K."/>
            <person name="Land M."/>
            <person name="Hauser L."/>
            <person name="Chang Y.J."/>
            <person name="Jeffries C.D."/>
            <person name="Rohde M."/>
            <person name="Spring S."/>
            <person name="Goker M."/>
            <person name="Woyke T."/>
            <person name="Bristow J."/>
            <person name="Eisen J.A."/>
            <person name="Markowitz V."/>
            <person name="Hugenholtz P."/>
            <person name="Kyrpides N.C."/>
            <person name="Klenk H.P."/>
            <person name="Lapidus A."/>
        </authorList>
    </citation>
    <scope>NUCLEOTIDE SEQUENCE [LARGE SCALE GENOMIC DNA]</scope>
    <source>
        <strain evidence="1 2">DSM 11002</strain>
    </source>
</reference>
<evidence type="ECO:0000313" key="1">
    <source>
        <dbReference type="EMBL" id="EFC90673.1"/>
    </source>
</evidence>
<dbReference type="NCBIfam" id="NF045669">
    <property type="entry name" value="DVU1555_fam_CGA"/>
    <property type="match status" value="1"/>
</dbReference>
<dbReference type="eggNOG" id="ENOG5030IV0">
    <property type="taxonomic scope" value="Bacteria"/>
</dbReference>
<gene>
    <name evidence="1" type="ORF">Dpep_0645</name>
</gene>
<dbReference type="Pfam" id="PF09719">
    <property type="entry name" value="C_GCAxxG_C_C"/>
    <property type="match status" value="1"/>
</dbReference>
<dbReference type="STRING" id="469381.Dpep_0645"/>
<proteinExistence type="predicted"/>
<organism evidence="1 2">
    <name type="scientific">Dethiosulfovibrio peptidovorans DSM 11002</name>
    <dbReference type="NCBI Taxonomy" id="469381"/>
    <lineage>
        <taxon>Bacteria</taxon>
        <taxon>Thermotogati</taxon>
        <taxon>Synergistota</taxon>
        <taxon>Synergistia</taxon>
        <taxon>Synergistales</taxon>
        <taxon>Dethiosulfovibrionaceae</taxon>
        <taxon>Dethiosulfovibrio</taxon>
    </lineage>
</organism>
<dbReference type="OrthoDB" id="163426at2"/>